<dbReference type="InterPro" id="IPR000515">
    <property type="entry name" value="MetI-like"/>
</dbReference>
<evidence type="ECO:0000259" key="8">
    <source>
        <dbReference type="PROSITE" id="PS50928"/>
    </source>
</evidence>
<keyword evidence="6 7" id="KW-0472">Membrane</keyword>
<keyword evidence="4 7" id="KW-0812">Transmembrane</keyword>
<organism evidence="9 10">
    <name type="scientific">Methylacidiphilum caldifontis</name>
    <dbReference type="NCBI Taxonomy" id="2795386"/>
    <lineage>
        <taxon>Bacteria</taxon>
        <taxon>Pseudomonadati</taxon>
        <taxon>Verrucomicrobiota</taxon>
        <taxon>Methylacidiphilae</taxon>
        <taxon>Methylacidiphilales</taxon>
        <taxon>Methylacidiphilaceae</taxon>
        <taxon>Methylacidiphilum (ex Ratnadevi et al. 2023)</taxon>
    </lineage>
</organism>
<dbReference type="SUPFAM" id="SSF161098">
    <property type="entry name" value="MetI-like"/>
    <property type="match status" value="1"/>
</dbReference>
<feature type="transmembrane region" description="Helical" evidence="7">
    <location>
        <begin position="134"/>
        <end position="158"/>
    </location>
</feature>
<dbReference type="PROSITE" id="PS50928">
    <property type="entry name" value="ABC_TM1"/>
    <property type="match status" value="1"/>
</dbReference>
<dbReference type="Pfam" id="PF00528">
    <property type="entry name" value="BPD_transp_1"/>
    <property type="match status" value="1"/>
</dbReference>
<keyword evidence="2 7" id="KW-0813">Transport</keyword>
<dbReference type="PANTHER" id="PTHR30465">
    <property type="entry name" value="INNER MEMBRANE ABC TRANSPORTER"/>
    <property type="match status" value="1"/>
</dbReference>
<comment type="similarity">
    <text evidence="7">Belongs to the binding-protein-dependent transport system permease family.</text>
</comment>
<dbReference type="Proteomes" id="UP000297713">
    <property type="component" value="Unassembled WGS sequence"/>
</dbReference>
<reference evidence="9 10" key="1">
    <citation type="submission" date="2016-05" db="EMBL/GenBank/DDBJ databases">
        <title>Diversity and Homogeneity among Thermoacidophilic Verrucomicrobia Methanotrophs Linked with Geographical Origin.</title>
        <authorList>
            <person name="Erikstad H.-A."/>
            <person name="Smestad N.B."/>
            <person name="Ceballos R.M."/>
            <person name="Birkeland N.-K."/>
        </authorList>
    </citation>
    <scope>NUCLEOTIDE SEQUENCE [LARGE SCALE GENOMIC DNA]</scope>
    <source>
        <strain evidence="9 10">Phi</strain>
    </source>
</reference>
<dbReference type="Pfam" id="PF19300">
    <property type="entry name" value="BPD_transp_1_N"/>
    <property type="match status" value="1"/>
</dbReference>
<feature type="transmembrane region" description="Helical" evidence="7">
    <location>
        <begin position="9"/>
        <end position="27"/>
    </location>
</feature>
<feature type="transmembrane region" description="Helical" evidence="7">
    <location>
        <begin position="164"/>
        <end position="186"/>
    </location>
</feature>
<dbReference type="GO" id="GO:0055085">
    <property type="term" value="P:transmembrane transport"/>
    <property type="evidence" value="ECO:0007669"/>
    <property type="project" value="InterPro"/>
</dbReference>
<dbReference type="InterPro" id="IPR045621">
    <property type="entry name" value="BPD_transp_1_N"/>
</dbReference>
<evidence type="ECO:0000256" key="2">
    <source>
        <dbReference type="ARBA" id="ARBA00022448"/>
    </source>
</evidence>
<comment type="caution">
    <text evidence="9">The sequence shown here is derived from an EMBL/GenBank/DDBJ whole genome shotgun (WGS) entry which is preliminary data.</text>
</comment>
<feature type="transmembrane region" description="Helical" evidence="7">
    <location>
        <begin position="278"/>
        <end position="298"/>
    </location>
</feature>
<evidence type="ECO:0000313" key="9">
    <source>
        <dbReference type="EMBL" id="TFE70663.1"/>
    </source>
</evidence>
<keyword evidence="3" id="KW-1003">Cell membrane</keyword>
<protein>
    <submittedName>
        <fullName evidence="9">Peptide ABC transporter permease</fullName>
    </submittedName>
</protein>
<feature type="domain" description="ABC transmembrane type-1" evidence="8">
    <location>
        <begin position="94"/>
        <end position="291"/>
    </location>
</feature>
<keyword evidence="5 7" id="KW-1133">Transmembrane helix</keyword>
<gene>
    <name evidence="9" type="ORF">A7Q10_06245</name>
</gene>
<dbReference type="AlphaFoldDB" id="A0A4Y8PF28"/>
<keyword evidence="10" id="KW-1185">Reference proteome</keyword>
<dbReference type="Gene3D" id="1.10.3720.10">
    <property type="entry name" value="MetI-like"/>
    <property type="match status" value="1"/>
</dbReference>
<dbReference type="GO" id="GO:0005886">
    <property type="term" value="C:plasma membrane"/>
    <property type="evidence" value="ECO:0007669"/>
    <property type="project" value="UniProtKB-SubCell"/>
</dbReference>
<evidence type="ECO:0000256" key="3">
    <source>
        <dbReference type="ARBA" id="ARBA00022475"/>
    </source>
</evidence>
<feature type="transmembrane region" description="Helical" evidence="7">
    <location>
        <begin position="98"/>
        <end position="122"/>
    </location>
</feature>
<evidence type="ECO:0000256" key="4">
    <source>
        <dbReference type="ARBA" id="ARBA00022692"/>
    </source>
</evidence>
<evidence type="ECO:0000256" key="7">
    <source>
        <dbReference type="RuleBase" id="RU363032"/>
    </source>
</evidence>
<dbReference type="EMBL" id="LXQC01000113">
    <property type="protein sequence ID" value="TFE70663.1"/>
    <property type="molecule type" value="Genomic_DNA"/>
</dbReference>
<dbReference type="InterPro" id="IPR035906">
    <property type="entry name" value="MetI-like_sf"/>
</dbReference>
<accession>A0A4Y8PF28</accession>
<dbReference type="PANTHER" id="PTHR30465:SF74">
    <property type="entry name" value="OLIGOPEPTIDE TRANSPORT SYSTEM PERMEASE PROTEIN OPPB"/>
    <property type="match status" value="1"/>
</dbReference>
<evidence type="ECO:0000313" key="10">
    <source>
        <dbReference type="Proteomes" id="UP000297713"/>
    </source>
</evidence>
<sequence>MWTYLIRRILSSLFILIGVVTLTFFLVRLSPGNPFSSERNIPPNILRELEARYKLNGTLLEQYENYLSSLLHGDLMLSTRYRNRSVNEIIAQTLPVSIMLGGCAFVLSLVFGIVSGSLSAFFWNRPLDKITQAITLAGISIPNFVIAPFSVLIFAIFLKLFPPAGWGSLNTIILPTLCLGIPYGCVVSRLTRSSMLEVLHSDYIRTAKAKGLNESAIVFVHALKAAAAPIIAYCGPLAANLMTGSIVIEQIFGISGMGSFFVDGVLNRDVFLVSGVTLVYSVLLITFNLVADILCLLFDKRIVLK</sequence>
<evidence type="ECO:0000256" key="5">
    <source>
        <dbReference type="ARBA" id="ARBA00022989"/>
    </source>
</evidence>
<dbReference type="RefSeq" id="WP_166792828.1">
    <property type="nucleotide sequence ID" value="NZ_CP065957.1"/>
</dbReference>
<evidence type="ECO:0000256" key="6">
    <source>
        <dbReference type="ARBA" id="ARBA00023136"/>
    </source>
</evidence>
<dbReference type="CDD" id="cd06261">
    <property type="entry name" value="TM_PBP2"/>
    <property type="match status" value="1"/>
</dbReference>
<proteinExistence type="inferred from homology"/>
<comment type="subcellular location">
    <subcellularLocation>
        <location evidence="1 7">Cell membrane</location>
        <topology evidence="1 7">Multi-pass membrane protein</topology>
    </subcellularLocation>
</comment>
<evidence type="ECO:0000256" key="1">
    <source>
        <dbReference type="ARBA" id="ARBA00004651"/>
    </source>
</evidence>
<name>A0A4Y8PF28_9BACT</name>